<accession>A0A1I2VAV1</accession>
<dbReference type="SMART" id="SM00450">
    <property type="entry name" value="RHOD"/>
    <property type="match status" value="1"/>
</dbReference>
<dbReference type="Pfam" id="PF00581">
    <property type="entry name" value="Rhodanese"/>
    <property type="match status" value="1"/>
</dbReference>
<dbReference type="InterPro" id="IPR036873">
    <property type="entry name" value="Rhodanese-like_dom_sf"/>
</dbReference>
<evidence type="ECO:0000313" key="2">
    <source>
        <dbReference type="EMBL" id="SFG86438.1"/>
    </source>
</evidence>
<dbReference type="STRING" id="435880.SAMN04487988_109108"/>
<dbReference type="Proteomes" id="UP000199642">
    <property type="component" value="Unassembled WGS sequence"/>
</dbReference>
<gene>
    <name evidence="2" type="ORF">SAMN04487988_109108</name>
</gene>
<sequence>MKNLLFAFSILFTLGSCSSGETQKDNLNENSVAKVISLNSIDFQSKFQTGEGILLDVRTPAEINQGLLSKNAKIIDIYANDFSKRVLELPKDQKIYIYCSAGIRSEQAANFLIQNGYTQVFHLKGGLGDWTRNGLPLERL</sequence>
<dbReference type="AlphaFoldDB" id="A0A1I2VAV1"/>
<proteinExistence type="predicted"/>
<dbReference type="OrthoDB" id="9808735at2"/>
<dbReference type="Gene3D" id="3.40.250.10">
    <property type="entry name" value="Rhodanese-like domain"/>
    <property type="match status" value="1"/>
</dbReference>
<dbReference type="InterPro" id="IPR050229">
    <property type="entry name" value="GlpE_sulfurtransferase"/>
</dbReference>
<dbReference type="SUPFAM" id="SSF52821">
    <property type="entry name" value="Rhodanese/Cell cycle control phosphatase"/>
    <property type="match status" value="1"/>
</dbReference>
<keyword evidence="3" id="KW-1185">Reference proteome</keyword>
<evidence type="ECO:0000259" key="1">
    <source>
        <dbReference type="PROSITE" id="PS50206"/>
    </source>
</evidence>
<protein>
    <submittedName>
        <fullName evidence="2">Rhodanese-related sulfurtransferase</fullName>
    </submittedName>
</protein>
<evidence type="ECO:0000313" key="3">
    <source>
        <dbReference type="Proteomes" id="UP000199642"/>
    </source>
</evidence>
<feature type="domain" description="Rhodanese" evidence="1">
    <location>
        <begin position="48"/>
        <end position="139"/>
    </location>
</feature>
<dbReference type="InterPro" id="IPR001763">
    <property type="entry name" value="Rhodanese-like_dom"/>
</dbReference>
<dbReference type="EMBL" id="FOPC01000009">
    <property type="protein sequence ID" value="SFG86438.1"/>
    <property type="molecule type" value="Genomic_DNA"/>
</dbReference>
<dbReference type="GO" id="GO:0016740">
    <property type="term" value="F:transferase activity"/>
    <property type="evidence" value="ECO:0007669"/>
    <property type="project" value="UniProtKB-KW"/>
</dbReference>
<organism evidence="2 3">
    <name type="scientific">Algoriphagus hitonicola</name>
    <dbReference type="NCBI Taxonomy" id="435880"/>
    <lineage>
        <taxon>Bacteria</taxon>
        <taxon>Pseudomonadati</taxon>
        <taxon>Bacteroidota</taxon>
        <taxon>Cytophagia</taxon>
        <taxon>Cytophagales</taxon>
        <taxon>Cyclobacteriaceae</taxon>
        <taxon>Algoriphagus</taxon>
    </lineage>
</organism>
<dbReference type="PROSITE" id="PS51257">
    <property type="entry name" value="PROKAR_LIPOPROTEIN"/>
    <property type="match status" value="1"/>
</dbReference>
<keyword evidence="2" id="KW-0808">Transferase</keyword>
<reference evidence="3" key="1">
    <citation type="submission" date="2016-10" db="EMBL/GenBank/DDBJ databases">
        <authorList>
            <person name="Varghese N."/>
            <person name="Submissions S."/>
        </authorList>
    </citation>
    <scope>NUCLEOTIDE SEQUENCE [LARGE SCALE GENOMIC DNA]</scope>
    <source>
        <strain evidence="3">DSM 19315</strain>
    </source>
</reference>
<dbReference type="CDD" id="cd00158">
    <property type="entry name" value="RHOD"/>
    <property type="match status" value="1"/>
</dbReference>
<dbReference type="RefSeq" id="WP_092792354.1">
    <property type="nucleotide sequence ID" value="NZ_FOPC01000009.1"/>
</dbReference>
<dbReference type="PANTHER" id="PTHR43031:SF1">
    <property type="entry name" value="PYRIDINE NUCLEOTIDE-DISULPHIDE OXIDOREDUCTASE"/>
    <property type="match status" value="1"/>
</dbReference>
<dbReference type="PANTHER" id="PTHR43031">
    <property type="entry name" value="FAD-DEPENDENT OXIDOREDUCTASE"/>
    <property type="match status" value="1"/>
</dbReference>
<dbReference type="PROSITE" id="PS50206">
    <property type="entry name" value="RHODANESE_3"/>
    <property type="match status" value="1"/>
</dbReference>
<name>A0A1I2VAV1_9BACT</name>